<evidence type="ECO:0000313" key="6">
    <source>
        <dbReference type="Proteomes" id="UP000030673"/>
    </source>
</evidence>
<feature type="domain" description="J" evidence="4">
    <location>
        <begin position="1129"/>
        <end position="1194"/>
    </location>
</feature>
<keyword evidence="1" id="KW-0175">Coiled coil</keyword>
<feature type="region of interest" description="Disordered" evidence="2">
    <location>
        <begin position="1001"/>
        <end position="1026"/>
    </location>
</feature>
<feature type="region of interest" description="Disordered" evidence="2">
    <location>
        <begin position="869"/>
        <end position="895"/>
    </location>
</feature>
<dbReference type="SMART" id="SM00271">
    <property type="entry name" value="DnaJ"/>
    <property type="match status" value="1"/>
</dbReference>
<dbReference type="CDD" id="cd06257">
    <property type="entry name" value="DnaJ"/>
    <property type="match status" value="1"/>
</dbReference>
<feature type="compositionally biased region" description="Basic and acidic residues" evidence="2">
    <location>
        <begin position="234"/>
        <end position="248"/>
    </location>
</feature>
<dbReference type="InterPro" id="IPR019111">
    <property type="entry name" value="PRESA_N"/>
</dbReference>
<feature type="region of interest" description="Disordered" evidence="2">
    <location>
        <begin position="231"/>
        <end position="285"/>
    </location>
</feature>
<feature type="compositionally biased region" description="Basic and acidic residues" evidence="2">
    <location>
        <begin position="56"/>
        <end position="105"/>
    </location>
</feature>
<dbReference type="InterPro" id="IPR018253">
    <property type="entry name" value="DnaJ_domain_CS"/>
</dbReference>
<dbReference type="PANTHER" id="PTHR44094">
    <property type="entry name" value="DNAJ HEAT SHOCK N-TERMINAL DOMAIN-CONTAINING PROTEIN"/>
    <property type="match status" value="1"/>
</dbReference>
<organism evidence="5 6">
    <name type="scientific">Plasmodium falciparum (isolate NF54)</name>
    <dbReference type="NCBI Taxonomy" id="5843"/>
    <lineage>
        <taxon>Eukaryota</taxon>
        <taxon>Sar</taxon>
        <taxon>Alveolata</taxon>
        <taxon>Apicomplexa</taxon>
        <taxon>Aconoidasida</taxon>
        <taxon>Haemosporida</taxon>
        <taxon>Plasmodiidae</taxon>
        <taxon>Plasmodium</taxon>
        <taxon>Plasmodium (Laverania)</taxon>
    </lineage>
</organism>
<feature type="region of interest" description="Disordered" evidence="2">
    <location>
        <begin position="1101"/>
        <end position="1121"/>
    </location>
</feature>
<keyword evidence="6" id="KW-1185">Reference proteome</keyword>
<dbReference type="Pfam" id="PF14308">
    <property type="entry name" value="DnaJ-X"/>
    <property type="match status" value="1"/>
</dbReference>
<evidence type="ECO:0000259" key="4">
    <source>
        <dbReference type="PROSITE" id="PS50076"/>
    </source>
</evidence>
<evidence type="ECO:0000256" key="1">
    <source>
        <dbReference type="SAM" id="Coils"/>
    </source>
</evidence>
<sequence>MFDYYKNKYKKGCLPYFLVIEIFSVIILGFIYVTFLVYLSDKEDLSDREDLCDKENLSDKEDLSDMEYSNDKDDFSDMEYSNDKDDFSDKEDINDREDFSDKENSYNEEYNNNGEEENFKREKYDKTIINNLYYSKWNVGVENDENKWIDENHELMDKWSLIKNCTNGKWIDCEKIHDEYRKKKNYDDSMWENIKQDDEVDEWDLGHEKEKDKWVFVEGYDYTNSVIEEENDDELKNIESDDEQKWDFSEDEEDKSDSVEERNDVEHQKKIEEEKDDENSNSGKWDFIRNKENGWGILENQKERMNFSEKDENRINLIELYFDNVYNYVDRKYENEDLISSEPEKVNVMKQEEEYNKNDDIDMNKYSKKDIGMFYLYQEELKNEGDKEELINKRDNKRNKENDEDITIENDEQILNGNYEKEGKSKELKGENDCINESSENIIKKKTDKKEDINNNNNTTENNENIDYNKFIKDLKEDKVDNVFHGFGSYPLKKDILGLWWEALSIIKLGFEIITRDFKSYMKTYLDKYEYNHRSTYEYPFIWSYIQSTWGRCILNLGMEVASEQKEFSRNFYHLLNKTANLEDITNFIYSGMMYFEKLRKRLLYKYKHTFRSKIKNLPDNALNIKFYQGNSFIATDFFDRWGRYLYATERFNEIFGIPSKDVLRSRSKIERYEEDDVILINRFVDEDEYNAFLYIKKLMKDLKKYKLWNNYSVIPHVNEYNIVNKNEIDERIDNEIDTIKIFSKSNKNIMYDLWFKVMNNEKMKYYSLINILKNTYKELKIIYKIPRNLRKRRRNKCKNIIYMYGDFMELMLNEMFEDWFNEGDFFLDEFKLLINSNRIAWKALMNHIQCTCKNIMTEGLEEVIRKKNEKRSSNNIKKSSEKRKRRNRNENTKCAEKKNIDNYKEKVFLLKYNQYLSFNYKDSVDTELNMDEKEKRFKVKRRKHKKGKLRGTHMENENMKECMKQKEKNLNETLLNNPDLYKSESNNIKSNNIKSNNIKSNNIKSNNIKSNNIKSNNIKSNNIQSNNIKSNNIQSNIIQSNTIQSNNIQSNNIQSNNIQSRKSRNLEEAESIFSSETRFNNYNKKKVYYLDEEAHELFSNKNSKQKDNNNDNAYGGCSRSRSSCVDTKYYDILNVKPYASFKEIKDSFYKLALKYHPDKNENNIEAKIMFQKINEAYQILSDEDQRRKYDEGELNEVNDAFFMDPLIFFMMLFTSEELFDYIGTLRIATFVSLVFKHNFFANGILTTKNIINKGIEKEQKKREVELAILLRERLQPYVDGNENWAENMENEIKKLFVSPFACSILESIGWTYENVSKRYIDEITNKWGIGLSFVNIKLAYRTVRAVYSHVKSFFNIIFTVKKLKRAYEIMDSIIDGKDVHEPISNESNNMICDSECSCDYNVITPDNINKDSMSSNFNNNHSEHENNRKNVSEACSIISKKNNINDLNDNNSPITYEEKNKILKSFIIELLTVILYDIETTVRNASDKFLRDQGVDVYMRLKRAEGMCILGKLMQKWVKTKKNDQDINKFDFINHTKNAFDKASCVDVDEDD</sequence>
<proteinExistence type="predicted"/>
<feature type="region of interest" description="Disordered" evidence="2">
    <location>
        <begin position="56"/>
        <end position="117"/>
    </location>
</feature>
<keyword evidence="3" id="KW-0472">Membrane</keyword>
<evidence type="ECO:0000313" key="5">
    <source>
        <dbReference type="EMBL" id="EWC88864.1"/>
    </source>
</evidence>
<dbReference type="Gene3D" id="1.10.287.110">
    <property type="entry name" value="DnaJ domain"/>
    <property type="match status" value="1"/>
</dbReference>
<dbReference type="InterPro" id="IPR052423">
    <property type="entry name" value="EMIR"/>
</dbReference>
<feature type="compositionally biased region" description="Basic and acidic residues" evidence="2">
    <location>
        <begin position="256"/>
        <end position="273"/>
    </location>
</feature>
<dbReference type="InterPro" id="IPR036869">
    <property type="entry name" value="J_dom_sf"/>
</dbReference>
<dbReference type="Pfam" id="PF00226">
    <property type="entry name" value="DnaJ"/>
    <property type="match status" value="1"/>
</dbReference>
<dbReference type="PRINTS" id="PR00625">
    <property type="entry name" value="JDOMAIN"/>
</dbReference>
<dbReference type="InterPro" id="IPR026894">
    <property type="entry name" value="DnaJ_X"/>
</dbReference>
<gene>
    <name evidence="5" type="ORF">PFNF54_02378</name>
</gene>
<evidence type="ECO:0000256" key="2">
    <source>
        <dbReference type="SAM" id="MobiDB-lite"/>
    </source>
</evidence>
<name>W7K614_PLAFO</name>
<dbReference type="PANTHER" id="PTHR44094:SF8">
    <property type="entry name" value="DNAJ HEAT SHOCK N-TERMINAL DOMAIN-CONTAINING PROTEIN-RELATED"/>
    <property type="match status" value="1"/>
</dbReference>
<keyword evidence="3" id="KW-0812">Transmembrane</keyword>
<dbReference type="Proteomes" id="UP000030673">
    <property type="component" value="Unassembled WGS sequence"/>
</dbReference>
<keyword evidence="3" id="KW-1133">Transmembrane helix</keyword>
<evidence type="ECO:0000256" key="3">
    <source>
        <dbReference type="SAM" id="Phobius"/>
    </source>
</evidence>
<dbReference type="SUPFAM" id="SSF46565">
    <property type="entry name" value="Chaperone J-domain"/>
    <property type="match status" value="1"/>
</dbReference>
<dbReference type="EMBL" id="KE123794">
    <property type="protein sequence ID" value="EWC88864.1"/>
    <property type="molecule type" value="Genomic_DNA"/>
</dbReference>
<feature type="transmembrane region" description="Helical" evidence="3">
    <location>
        <begin position="12"/>
        <end position="39"/>
    </location>
</feature>
<dbReference type="PROSITE" id="PS50076">
    <property type="entry name" value="DNAJ_2"/>
    <property type="match status" value="1"/>
</dbReference>
<feature type="coiled-coil region" evidence="1">
    <location>
        <begin position="436"/>
        <end position="463"/>
    </location>
</feature>
<dbReference type="Pfam" id="PF09687">
    <property type="entry name" value="PRESAN"/>
    <property type="match status" value="2"/>
</dbReference>
<accession>W7K614</accession>
<dbReference type="InterPro" id="IPR001623">
    <property type="entry name" value="DnaJ_domain"/>
</dbReference>
<dbReference type="PROSITE" id="PS00636">
    <property type="entry name" value="DNAJ_1"/>
    <property type="match status" value="1"/>
</dbReference>
<protein>
    <recommendedName>
        <fullName evidence="4">J domain-containing protein</fullName>
    </recommendedName>
</protein>
<reference evidence="5 6" key="1">
    <citation type="submission" date="2013-02" db="EMBL/GenBank/DDBJ databases">
        <title>The Genome Sequence of Plasmodium falciparum NF54.</title>
        <authorList>
            <consortium name="The Broad Institute Genome Sequencing Platform"/>
            <consortium name="The Broad Institute Genome Sequencing Center for Infectious Disease"/>
            <person name="Neafsey D."/>
            <person name="Cheeseman I."/>
            <person name="Volkman S."/>
            <person name="Adams J."/>
            <person name="Walker B."/>
            <person name="Young S.K."/>
            <person name="Zeng Q."/>
            <person name="Gargeya S."/>
            <person name="Fitzgerald M."/>
            <person name="Haas B."/>
            <person name="Abouelleil A."/>
            <person name="Alvarado L."/>
            <person name="Arachchi H.M."/>
            <person name="Berlin A.M."/>
            <person name="Chapman S.B."/>
            <person name="Dewar J."/>
            <person name="Goldberg J."/>
            <person name="Griggs A."/>
            <person name="Gujja S."/>
            <person name="Hansen M."/>
            <person name="Howarth C."/>
            <person name="Imamovic A."/>
            <person name="Larimer J."/>
            <person name="McCowan C."/>
            <person name="Murphy C."/>
            <person name="Neiman D."/>
            <person name="Pearson M."/>
            <person name="Priest M."/>
            <person name="Roberts A."/>
            <person name="Saif S."/>
            <person name="Shea T."/>
            <person name="Sisk P."/>
            <person name="Sykes S."/>
            <person name="Wortman J."/>
            <person name="Nusbaum C."/>
            <person name="Birren B."/>
        </authorList>
    </citation>
    <scope>NUCLEOTIDE SEQUENCE [LARGE SCALE GENOMIC DNA]</scope>
    <source>
        <strain evidence="5 6">NF54</strain>
    </source>
</reference>